<dbReference type="OrthoDB" id="9796186at2"/>
<dbReference type="AlphaFoldDB" id="A0A3R9QLR8"/>
<dbReference type="Gene3D" id="3.40.50.2300">
    <property type="match status" value="2"/>
</dbReference>
<dbReference type="PRINTS" id="PR00036">
    <property type="entry name" value="HTHLACI"/>
</dbReference>
<gene>
    <name evidence="7" type="ORF">D7Z54_10060</name>
</gene>
<accession>A0A3R9QLR8</accession>
<dbReference type="CDD" id="cd01392">
    <property type="entry name" value="HTH_LacI"/>
    <property type="match status" value="1"/>
</dbReference>
<dbReference type="PANTHER" id="PTHR30146">
    <property type="entry name" value="LACI-RELATED TRANSCRIPTIONAL REPRESSOR"/>
    <property type="match status" value="1"/>
</dbReference>
<keyword evidence="2" id="KW-0678">Repressor</keyword>
<dbReference type="SUPFAM" id="SSF47413">
    <property type="entry name" value="lambda repressor-like DNA-binding domains"/>
    <property type="match status" value="1"/>
</dbReference>
<organism evidence="7 8">
    <name type="scientific">Salibacterium salarium</name>
    <dbReference type="NCBI Taxonomy" id="284579"/>
    <lineage>
        <taxon>Bacteria</taxon>
        <taxon>Bacillati</taxon>
        <taxon>Bacillota</taxon>
        <taxon>Bacilli</taxon>
        <taxon>Bacillales</taxon>
        <taxon>Bacillaceae</taxon>
    </lineage>
</organism>
<name>A0A3R9QLR8_9BACI</name>
<evidence type="ECO:0000256" key="5">
    <source>
        <dbReference type="ARBA" id="ARBA00023163"/>
    </source>
</evidence>
<dbReference type="EMBL" id="RBVX01000007">
    <property type="protein sequence ID" value="RSL33643.1"/>
    <property type="molecule type" value="Genomic_DNA"/>
</dbReference>
<keyword evidence="3" id="KW-0805">Transcription regulation</keyword>
<keyword evidence="8" id="KW-1185">Reference proteome</keyword>
<dbReference type="SMART" id="SM00354">
    <property type="entry name" value="HTH_LACI"/>
    <property type="match status" value="1"/>
</dbReference>
<evidence type="ECO:0000256" key="2">
    <source>
        <dbReference type="ARBA" id="ARBA00022491"/>
    </source>
</evidence>
<dbReference type="InterPro" id="IPR046335">
    <property type="entry name" value="LacI/GalR-like_sensor"/>
</dbReference>
<dbReference type="FunFam" id="1.10.260.40:FF:000002">
    <property type="entry name" value="HTH-type transcriptional repressor PurR"/>
    <property type="match status" value="1"/>
</dbReference>
<dbReference type="SUPFAM" id="SSF53822">
    <property type="entry name" value="Periplasmic binding protein-like I"/>
    <property type="match status" value="1"/>
</dbReference>
<comment type="caution">
    <text evidence="7">The sequence shown here is derived from an EMBL/GenBank/DDBJ whole genome shotgun (WGS) entry which is preliminary data.</text>
</comment>
<keyword evidence="4" id="KW-0238">DNA-binding</keyword>
<dbReference type="Pfam" id="PF13377">
    <property type="entry name" value="Peripla_BP_3"/>
    <property type="match status" value="1"/>
</dbReference>
<dbReference type="PANTHER" id="PTHR30146:SF95">
    <property type="entry name" value="RIBOSE OPERON REPRESSOR"/>
    <property type="match status" value="1"/>
</dbReference>
<proteinExistence type="predicted"/>
<evidence type="ECO:0000256" key="1">
    <source>
        <dbReference type="ARBA" id="ARBA00019435"/>
    </source>
</evidence>
<evidence type="ECO:0000259" key="6">
    <source>
        <dbReference type="PROSITE" id="PS50932"/>
    </source>
</evidence>
<feature type="domain" description="HTH lacI-type" evidence="6">
    <location>
        <begin position="2"/>
        <end position="56"/>
    </location>
</feature>
<reference evidence="7 8" key="1">
    <citation type="submission" date="2018-10" db="EMBL/GenBank/DDBJ databases">
        <title>Draft genome sequence of Bacillus salarius IM0101, isolated from a hypersaline soil in Inner Mongolia, China.</title>
        <authorList>
            <person name="Yamprayoonswat W."/>
            <person name="Boonvisut S."/>
            <person name="Jumpathong W."/>
            <person name="Sittihan S."/>
            <person name="Ruangsuj P."/>
            <person name="Wanthongcharoen S."/>
            <person name="Thongpramul N."/>
            <person name="Pimmason S."/>
            <person name="Yu B."/>
            <person name="Yasawong M."/>
        </authorList>
    </citation>
    <scope>NUCLEOTIDE SEQUENCE [LARGE SCALE GENOMIC DNA]</scope>
    <source>
        <strain evidence="7 8">IM0101</strain>
    </source>
</reference>
<keyword evidence="5" id="KW-0804">Transcription</keyword>
<evidence type="ECO:0000313" key="7">
    <source>
        <dbReference type="EMBL" id="RSL33643.1"/>
    </source>
</evidence>
<dbReference type="Pfam" id="PF00356">
    <property type="entry name" value="LacI"/>
    <property type="match status" value="1"/>
</dbReference>
<dbReference type="Proteomes" id="UP000275076">
    <property type="component" value="Unassembled WGS sequence"/>
</dbReference>
<evidence type="ECO:0000313" key="8">
    <source>
        <dbReference type="Proteomes" id="UP000275076"/>
    </source>
</evidence>
<evidence type="ECO:0000256" key="3">
    <source>
        <dbReference type="ARBA" id="ARBA00023015"/>
    </source>
</evidence>
<dbReference type="GO" id="GO:0000976">
    <property type="term" value="F:transcription cis-regulatory region binding"/>
    <property type="evidence" value="ECO:0007669"/>
    <property type="project" value="TreeGrafter"/>
</dbReference>
<dbReference type="InterPro" id="IPR010982">
    <property type="entry name" value="Lambda_DNA-bd_dom_sf"/>
</dbReference>
<dbReference type="GO" id="GO:0003700">
    <property type="term" value="F:DNA-binding transcription factor activity"/>
    <property type="evidence" value="ECO:0007669"/>
    <property type="project" value="TreeGrafter"/>
</dbReference>
<dbReference type="PROSITE" id="PS50932">
    <property type="entry name" value="HTH_LACI_2"/>
    <property type="match status" value="1"/>
</dbReference>
<dbReference type="CDD" id="cd06291">
    <property type="entry name" value="PBP1_Qymf-like"/>
    <property type="match status" value="1"/>
</dbReference>
<evidence type="ECO:0000256" key="4">
    <source>
        <dbReference type="ARBA" id="ARBA00023125"/>
    </source>
</evidence>
<dbReference type="InterPro" id="IPR000843">
    <property type="entry name" value="HTH_LacI"/>
</dbReference>
<dbReference type="InterPro" id="IPR028082">
    <property type="entry name" value="Peripla_BP_I"/>
</dbReference>
<dbReference type="Gene3D" id="1.10.260.40">
    <property type="entry name" value="lambda repressor-like DNA-binding domains"/>
    <property type="match status" value="1"/>
</dbReference>
<dbReference type="RefSeq" id="WP_125555700.1">
    <property type="nucleotide sequence ID" value="NZ_RBVX01000007.1"/>
</dbReference>
<protein>
    <recommendedName>
        <fullName evidence="1">Catabolite control protein A</fullName>
    </recommendedName>
</protein>
<sequence>MTTIKDVSKLAGVSVATVSRVLNENGYVKEETKQKVKQSIETLEYKPNAVARSLYNKKSYTIGLIVPDIMNPFFPELARSIEDEMNVHGYTVILCNSDADAKKEEHYLDILKQKYVDGVIFVSHTLKQESIKEWGLPLVALDRPIGEDIPSVSVDNRKAARTAVEYLINKGCQSIAHICGPSFIPNANERYLGYLDAMQNTNQKNYEELIINGYYQWKEAEKSTYTLLKNNDSIDGIFAGNDIMALGVMKAAEAAGRKIPKDLQIIGFDGVQISEMLNPELTTMAQPIYEMGTKACEMLLERIEGNQVLETMSCFETRIIERSSTL</sequence>